<dbReference type="PANTHER" id="PTHR22760">
    <property type="entry name" value="GLYCOSYLTRANSFERASE"/>
    <property type="match status" value="1"/>
</dbReference>
<sequence>MSAFLSSDRNADGLPAGRRIIGISLALALLLRLPFAFWELLHHPDELWQYLEPAHGILTGHAVVPWEYRAGIRTWLIPSMLSVPMALGKLLAPDTLHYLLPVRLALASFSLSIVGFGAAFALRISRWHGLVTGLMLATSFELVYFSDRALSDSIAPALFLPGLWLLLVDGPRPRLRALAGGALLGLCFAVRFQLAPALGVALIGGCWRDRRLWLPAIAGGLLALAVDGLVDLAHGAVPLRWIIENVRINLVERRSADYGTESWQWYLPNQIRVWGWAFVPILACAIVGARRMPLLAVVALVNVAAHSAIPHKEYRFIFLSVVLALVLAGIGAADVASWVARRRNVARPALLTGLMLIWVAASVAVATSPGRRTWSSNKRIITLMRAAHNVPNGCGLAFLQPPGALVAAYTYYDRATPIYVFNQDDSYRAASQLGSAFNMAVTSPDRAHLLGTQYRLVRCVAGRKDRRGSRLERLPQSCLFVRPGGCGAPLDPRYGINAALARRGE</sequence>
<evidence type="ECO:0000256" key="8">
    <source>
        <dbReference type="ARBA" id="ARBA00023136"/>
    </source>
</evidence>
<keyword evidence="8 9" id="KW-0472">Membrane</keyword>
<evidence type="ECO:0000256" key="2">
    <source>
        <dbReference type="ARBA" id="ARBA00004586"/>
    </source>
</evidence>
<dbReference type="Pfam" id="PF03901">
    <property type="entry name" value="Glyco_transf_22"/>
    <property type="match status" value="1"/>
</dbReference>
<dbReference type="EMBL" id="JAUOTP010000011">
    <property type="protein sequence ID" value="MDO6416660.1"/>
    <property type="molecule type" value="Genomic_DNA"/>
</dbReference>
<dbReference type="Proteomes" id="UP001169764">
    <property type="component" value="Unassembled WGS sequence"/>
</dbReference>
<feature type="transmembrane region" description="Helical" evidence="9">
    <location>
        <begin position="182"/>
        <end position="205"/>
    </location>
</feature>
<feature type="transmembrane region" description="Helical" evidence="9">
    <location>
        <begin position="273"/>
        <end position="304"/>
    </location>
</feature>
<evidence type="ECO:0000256" key="5">
    <source>
        <dbReference type="ARBA" id="ARBA00022692"/>
    </source>
</evidence>
<dbReference type="InterPro" id="IPR005599">
    <property type="entry name" value="GPI_mannosylTrfase"/>
</dbReference>
<name>A0ABT8YE63_9SPHN</name>
<keyword evidence="3" id="KW-0328">Glycosyltransferase</keyword>
<evidence type="ECO:0000256" key="1">
    <source>
        <dbReference type="ARBA" id="ARBA00004127"/>
    </source>
</evidence>
<feature type="transmembrane region" description="Helical" evidence="9">
    <location>
        <begin position="127"/>
        <end position="146"/>
    </location>
</feature>
<reference evidence="10" key="1">
    <citation type="submission" date="2023-07" db="EMBL/GenBank/DDBJ databases">
        <authorList>
            <person name="Kim M."/>
        </authorList>
    </citation>
    <scope>NUCLEOTIDE SEQUENCE</scope>
    <source>
        <strain evidence="10">BIUV-7</strain>
    </source>
</reference>
<feature type="transmembrane region" description="Helical" evidence="9">
    <location>
        <begin position="345"/>
        <end position="366"/>
    </location>
</feature>
<evidence type="ECO:0000256" key="3">
    <source>
        <dbReference type="ARBA" id="ARBA00022676"/>
    </source>
</evidence>
<keyword evidence="4" id="KW-0808">Transferase</keyword>
<protein>
    <recommendedName>
        <fullName evidence="12">Alg9-like mannosyltransferase family protein</fullName>
    </recommendedName>
</protein>
<evidence type="ECO:0000256" key="4">
    <source>
        <dbReference type="ARBA" id="ARBA00022679"/>
    </source>
</evidence>
<comment type="subcellular location">
    <subcellularLocation>
        <location evidence="1">Endomembrane system</location>
        <topology evidence="1">Multi-pass membrane protein</topology>
    </subcellularLocation>
    <subcellularLocation>
        <location evidence="2">Endoplasmic reticulum membrane</location>
    </subcellularLocation>
</comment>
<keyword evidence="11" id="KW-1185">Reference proteome</keyword>
<evidence type="ECO:0000313" key="10">
    <source>
        <dbReference type="EMBL" id="MDO6416660.1"/>
    </source>
</evidence>
<feature type="transmembrane region" description="Helical" evidence="9">
    <location>
        <begin position="316"/>
        <end position="339"/>
    </location>
</feature>
<keyword evidence="5 9" id="KW-0812">Transmembrane</keyword>
<evidence type="ECO:0000256" key="9">
    <source>
        <dbReference type="SAM" id="Phobius"/>
    </source>
</evidence>
<feature type="transmembrane region" description="Helical" evidence="9">
    <location>
        <begin position="20"/>
        <end position="38"/>
    </location>
</feature>
<comment type="caution">
    <text evidence="10">The sequence shown here is derived from an EMBL/GenBank/DDBJ whole genome shotgun (WGS) entry which is preliminary data.</text>
</comment>
<dbReference type="RefSeq" id="WP_303546388.1">
    <property type="nucleotide sequence ID" value="NZ_JAUOTP010000011.1"/>
</dbReference>
<evidence type="ECO:0000256" key="6">
    <source>
        <dbReference type="ARBA" id="ARBA00022824"/>
    </source>
</evidence>
<feature type="transmembrane region" description="Helical" evidence="9">
    <location>
        <begin position="104"/>
        <end position="121"/>
    </location>
</feature>
<keyword evidence="7 9" id="KW-1133">Transmembrane helix</keyword>
<feature type="transmembrane region" description="Helical" evidence="9">
    <location>
        <begin position="153"/>
        <end position="170"/>
    </location>
</feature>
<organism evidence="10 11">
    <name type="scientific">Sphingomonas natans</name>
    <dbReference type="NCBI Taxonomy" id="3063330"/>
    <lineage>
        <taxon>Bacteria</taxon>
        <taxon>Pseudomonadati</taxon>
        <taxon>Pseudomonadota</taxon>
        <taxon>Alphaproteobacteria</taxon>
        <taxon>Sphingomonadales</taxon>
        <taxon>Sphingomonadaceae</taxon>
        <taxon>Sphingomonas</taxon>
    </lineage>
</organism>
<accession>A0ABT8YE63</accession>
<evidence type="ECO:0000256" key="7">
    <source>
        <dbReference type="ARBA" id="ARBA00022989"/>
    </source>
</evidence>
<evidence type="ECO:0008006" key="12">
    <source>
        <dbReference type="Google" id="ProtNLM"/>
    </source>
</evidence>
<keyword evidence="6" id="KW-0256">Endoplasmic reticulum</keyword>
<proteinExistence type="predicted"/>
<evidence type="ECO:0000313" key="11">
    <source>
        <dbReference type="Proteomes" id="UP001169764"/>
    </source>
</evidence>
<gene>
    <name evidence="10" type="ORF">Q4F19_19910</name>
</gene>